<evidence type="ECO:0000259" key="1">
    <source>
        <dbReference type="Pfam" id="PF09836"/>
    </source>
</evidence>
<dbReference type="OrthoDB" id="4146344at2"/>
<evidence type="ECO:0000313" key="3">
    <source>
        <dbReference type="EMBL" id="AWB68048.1"/>
    </source>
</evidence>
<dbReference type="InterPro" id="IPR054098">
    <property type="entry name" value="NGO1945-like_C"/>
</dbReference>
<organism evidence="3 4">
    <name type="scientific">Saccharobesus litoralis</name>
    <dbReference type="NCBI Taxonomy" id="2172099"/>
    <lineage>
        <taxon>Bacteria</taxon>
        <taxon>Pseudomonadati</taxon>
        <taxon>Pseudomonadota</taxon>
        <taxon>Gammaproteobacteria</taxon>
        <taxon>Alteromonadales</taxon>
        <taxon>Alteromonadaceae</taxon>
        <taxon>Saccharobesus</taxon>
    </lineage>
</organism>
<keyword evidence="4" id="KW-1185">Reference proteome</keyword>
<feature type="domain" description="Putative DNA-binding" evidence="1">
    <location>
        <begin position="6"/>
        <end position="92"/>
    </location>
</feature>
<proteinExistence type="predicted"/>
<reference evidence="3 4" key="1">
    <citation type="submission" date="2018-01" db="EMBL/GenBank/DDBJ databases">
        <title>Genome sequence of a Cantenovulum-like bacteria.</title>
        <authorList>
            <person name="Tan W.R."/>
            <person name="Lau N.-S."/>
            <person name="Go F."/>
            <person name="Amirul A.-A.A."/>
        </authorList>
    </citation>
    <scope>NUCLEOTIDE SEQUENCE [LARGE SCALE GENOMIC DNA]</scope>
    <source>
        <strain evidence="3 4">CCB-QB4</strain>
    </source>
</reference>
<dbReference type="EMBL" id="CP026604">
    <property type="protein sequence ID" value="AWB68048.1"/>
    <property type="molecule type" value="Genomic_DNA"/>
</dbReference>
<dbReference type="Pfam" id="PF09836">
    <property type="entry name" value="DUF2063"/>
    <property type="match status" value="1"/>
</dbReference>
<evidence type="ECO:0000259" key="2">
    <source>
        <dbReference type="Pfam" id="PF22106"/>
    </source>
</evidence>
<dbReference type="Gene3D" id="1.10.150.690">
    <property type="entry name" value="DUF2063"/>
    <property type="match status" value="1"/>
</dbReference>
<accession>A0A2S0VV14</accession>
<dbReference type="KEGG" id="cate:C2869_17180"/>
<sequence length="250" mass="28901">MTDFTEIQQAFANHIRDPENAAMPEGIENRRMKIYRDLFFNNVLGFITSGFPVLNSLYNEEDWQRLARKFFIQHQCESPIFLDISEAFVEFLANEYQPTAIDPPFLVELAHYEWVELVISIKQELADYPCIDIEQAKEQPLVIAETAWPLHYQYPVHQISNEYQPQQPTTEGTGLVVYRNKELDVDFMLVNPATIQLLGLIQANPGCLYQDILQTVQQSMPQFTQEQIESGFEQTLSGLLARGIVRQYCS</sequence>
<feature type="domain" description="NGO1945-like C-terminal" evidence="2">
    <location>
        <begin position="145"/>
        <end position="239"/>
    </location>
</feature>
<dbReference type="RefSeq" id="WP_108604113.1">
    <property type="nucleotide sequence ID" value="NZ_CP026604.1"/>
</dbReference>
<protein>
    <submittedName>
        <fullName evidence="3">DUF2063 domain-containing protein</fullName>
    </submittedName>
</protein>
<dbReference type="InterPro" id="IPR018640">
    <property type="entry name" value="DUF2063"/>
</dbReference>
<dbReference type="InterPro" id="IPR044922">
    <property type="entry name" value="DUF2063_N_sf"/>
</dbReference>
<dbReference type="Pfam" id="PF22106">
    <property type="entry name" value="NGO1945_C"/>
    <property type="match status" value="1"/>
</dbReference>
<dbReference type="AlphaFoldDB" id="A0A2S0VV14"/>
<gene>
    <name evidence="3" type="ORF">C2869_17180</name>
</gene>
<dbReference type="Proteomes" id="UP000244441">
    <property type="component" value="Chromosome"/>
</dbReference>
<evidence type="ECO:0000313" key="4">
    <source>
        <dbReference type="Proteomes" id="UP000244441"/>
    </source>
</evidence>
<dbReference type="Gene3D" id="3.90.930.50">
    <property type="match status" value="1"/>
</dbReference>
<name>A0A2S0VV14_9ALTE</name>